<feature type="region of interest" description="Disordered" evidence="1">
    <location>
        <begin position="525"/>
        <end position="544"/>
    </location>
</feature>
<feature type="compositionally biased region" description="Basic residues" evidence="1">
    <location>
        <begin position="60"/>
        <end position="70"/>
    </location>
</feature>
<dbReference type="OrthoDB" id="4779562at2759"/>
<evidence type="ECO:0000313" key="3">
    <source>
        <dbReference type="Proteomes" id="UP000054516"/>
    </source>
</evidence>
<reference evidence="2" key="1">
    <citation type="submission" date="2016-03" db="EMBL/GenBank/DDBJ databases">
        <title>Draft genome sequence of Rosellinia necatrix.</title>
        <authorList>
            <person name="Kanematsu S."/>
        </authorList>
    </citation>
    <scope>NUCLEOTIDE SEQUENCE [LARGE SCALE GENOMIC DNA]</scope>
    <source>
        <strain evidence="2">W97</strain>
    </source>
</reference>
<accession>A0A1W2TS33</accession>
<feature type="region of interest" description="Disordered" evidence="1">
    <location>
        <begin position="669"/>
        <end position="688"/>
    </location>
</feature>
<feature type="compositionally biased region" description="Pro residues" evidence="1">
    <location>
        <begin position="589"/>
        <end position="604"/>
    </location>
</feature>
<feature type="region of interest" description="Disordered" evidence="1">
    <location>
        <begin position="1"/>
        <end position="332"/>
    </location>
</feature>
<dbReference type="Proteomes" id="UP000054516">
    <property type="component" value="Unassembled WGS sequence"/>
</dbReference>
<gene>
    <name evidence="2" type="ORF">SAMD00023353_6000620</name>
</gene>
<protein>
    <submittedName>
        <fullName evidence="2">Uncharacterized protein</fullName>
    </submittedName>
</protein>
<feature type="compositionally biased region" description="Basic and acidic residues" evidence="1">
    <location>
        <begin position="199"/>
        <end position="245"/>
    </location>
</feature>
<feature type="compositionally biased region" description="Low complexity" evidence="1">
    <location>
        <begin position="410"/>
        <end position="424"/>
    </location>
</feature>
<feature type="region of interest" description="Disordered" evidence="1">
    <location>
        <begin position="584"/>
        <end position="606"/>
    </location>
</feature>
<feature type="compositionally biased region" description="Polar residues" evidence="1">
    <location>
        <begin position="252"/>
        <end position="261"/>
    </location>
</feature>
<feature type="compositionally biased region" description="Basic residues" evidence="1">
    <location>
        <begin position="1"/>
        <end position="18"/>
    </location>
</feature>
<feature type="compositionally biased region" description="Polar residues" evidence="1">
    <location>
        <begin position="118"/>
        <end position="133"/>
    </location>
</feature>
<feature type="compositionally biased region" description="Polar residues" evidence="1">
    <location>
        <begin position="382"/>
        <end position="392"/>
    </location>
</feature>
<name>A0A1W2TS33_ROSNE</name>
<sequence length="688" mass="76412">MSHKLPGKSRPPHHRHSHPPGPTRPSRLDRGRSRSRPSLKAGASSAELHSRSIPPPSLRSRSRPRTHQRVNARDIPIYIPSCAPKLFAEAAQEQGQTNDDALTASKPGYQPPTPPPESTLQRISRTSRHSTSGVKRRPSASPAAAKTRRRRRRRPRPQQQQSLTSMQDEPIPPPQPEFGPFYPPRPASPAYSFFGFTRTKAEKERREEDAYGKREREEGRRKKRKEAECGRRRRDDGCGRRRDGYDYGQDDANNTSKRTSSVPPPHHTPFDESQAYAYGGAAGDEFDAGSRAEHHQRHKHGKHRRKKHHRRSGEQQHRRQKRRSKYRMRDFFASLRRKLGNLLRLTPPQPASPPLSALPYTDTSGGNWADPHAAANTTTANQQYRTSQSTGEYEQAAHPRWDREQRRSRQQQQQQQQYQQQQQQVPPPYYVYGGEPRYARGGKRRFSVTVESPAGGSKRSSRAGGRRAAPPSPHGSESTISIIARRFMGPFLSEAGDEVGDYYDDNAWPGSSSWKLGWRSPKLLTAGGSRPATPPLSREPSPEGCLGCSEQGLYTTTATTPGGGYHHHHHRTSSVSSFGLRDLYGSSPLPSPSSPTPVSAPAPAPDAGLVRTASPYRLVSATPEYGGLADLFGATPVSTGSPVYYSSTVRVLPLADEYGGDLPPTRFYAASPSPSSTSNFGLRRLFTD</sequence>
<proteinExistence type="predicted"/>
<dbReference type="EMBL" id="DF977505">
    <property type="protein sequence ID" value="GAP91313.1"/>
    <property type="molecule type" value="Genomic_DNA"/>
</dbReference>
<feature type="region of interest" description="Disordered" evidence="1">
    <location>
        <begin position="344"/>
        <end position="477"/>
    </location>
</feature>
<dbReference type="AlphaFoldDB" id="A0A1W2TS33"/>
<organism evidence="2">
    <name type="scientific">Rosellinia necatrix</name>
    <name type="common">White root-rot fungus</name>
    <dbReference type="NCBI Taxonomy" id="77044"/>
    <lineage>
        <taxon>Eukaryota</taxon>
        <taxon>Fungi</taxon>
        <taxon>Dikarya</taxon>
        <taxon>Ascomycota</taxon>
        <taxon>Pezizomycotina</taxon>
        <taxon>Sordariomycetes</taxon>
        <taxon>Xylariomycetidae</taxon>
        <taxon>Xylariales</taxon>
        <taxon>Xylariaceae</taxon>
        <taxon>Rosellinia</taxon>
    </lineage>
</organism>
<feature type="compositionally biased region" description="Pro residues" evidence="1">
    <location>
        <begin position="170"/>
        <end position="187"/>
    </location>
</feature>
<evidence type="ECO:0000313" key="2">
    <source>
        <dbReference type="EMBL" id="GAP91313.1"/>
    </source>
</evidence>
<evidence type="ECO:0000256" key="1">
    <source>
        <dbReference type="SAM" id="MobiDB-lite"/>
    </source>
</evidence>
<feature type="compositionally biased region" description="Basic residues" evidence="1">
    <location>
        <begin position="294"/>
        <end position="311"/>
    </location>
</feature>
<keyword evidence="3" id="KW-1185">Reference proteome</keyword>
<feature type="compositionally biased region" description="Basic and acidic residues" evidence="1">
    <location>
        <begin position="395"/>
        <end position="407"/>
    </location>
</feature>
<feature type="compositionally biased region" description="Basic residues" evidence="1">
    <location>
        <begin position="146"/>
        <end position="156"/>
    </location>
</feature>